<reference evidence="1" key="1">
    <citation type="submission" date="2019-02" db="EMBL/GenBank/DDBJ databases">
        <authorList>
            <person name="Gruber-Vodicka R. H."/>
            <person name="Seah K. B. B."/>
        </authorList>
    </citation>
    <scope>NUCLEOTIDE SEQUENCE</scope>
    <source>
        <strain evidence="1">BECK_BZ131</strain>
    </source>
</reference>
<accession>A0A450U2Q8</accession>
<dbReference type="PANTHER" id="PTHR36454:SF1">
    <property type="entry name" value="DUF1015 DOMAIN-CONTAINING PROTEIN"/>
    <property type="match status" value="1"/>
</dbReference>
<proteinExistence type="predicted"/>
<dbReference type="PIRSF" id="PIRSF033563">
    <property type="entry name" value="UCP033563"/>
    <property type="match status" value="1"/>
</dbReference>
<name>A0A450U2Q8_9GAMM</name>
<dbReference type="AlphaFoldDB" id="A0A450U2Q8"/>
<organism evidence="1">
    <name type="scientific">Candidatus Kentrum sp. FW</name>
    <dbReference type="NCBI Taxonomy" id="2126338"/>
    <lineage>
        <taxon>Bacteria</taxon>
        <taxon>Pseudomonadati</taxon>
        <taxon>Pseudomonadota</taxon>
        <taxon>Gammaproteobacteria</taxon>
        <taxon>Candidatus Kentrum</taxon>
    </lineage>
</organism>
<gene>
    <name evidence="1" type="ORF">BECKFW1821C_GA0114237_112210</name>
</gene>
<dbReference type="PANTHER" id="PTHR36454">
    <property type="entry name" value="LMO2823 PROTEIN"/>
    <property type="match status" value="1"/>
</dbReference>
<sequence>MSKTNHSNAQPVELVRPFAALMPTPAQVAKVAAPPYDVVSETEARMFAEGNPSHFLHVSRPEIDFPVGIDPYRDMVYEKAGENLGRMIREGVLRRQQRPSYYLYELHSGDHVQAGIAAVSSLKAYEEGRIRRHELTRPVKENDRARHMEIIDAQTGPVFLVCEDSRTLTDLLAESRKIPSDLDFEARDGVRHVIRVISEPDKITAISEHFAGVDSLYIADGHHRSAAAARVAALRHATNPQHTGHEPYNFFLTVIFPKNQVRILDYNRVVRDLDGLSPTDFLRRVSETFELVETSHPVRPELRNEFGLYVSGKWYRLILPTARIPDQDPVARLAVSLLTDYLLHPILGIRDLRQDQRIDFVGGIRGVSELQRQVDHGEMAAAFSLYPTRISELLAVADAGLLMPPKSTWFEPKLADGLLSYALEGSGV</sequence>
<evidence type="ECO:0000313" key="1">
    <source>
        <dbReference type="EMBL" id="VFJ77400.1"/>
    </source>
</evidence>
<dbReference type="Pfam" id="PF06245">
    <property type="entry name" value="DUF1015"/>
    <property type="match status" value="1"/>
</dbReference>
<dbReference type="EMBL" id="CAADFE010000122">
    <property type="protein sequence ID" value="VFJ77400.1"/>
    <property type="molecule type" value="Genomic_DNA"/>
</dbReference>
<protein>
    <submittedName>
        <fullName evidence="1">Uncharacterized conserved protein, DUF1015 family</fullName>
    </submittedName>
</protein>
<dbReference type="InterPro" id="IPR008323">
    <property type="entry name" value="UCP033563"/>
</dbReference>